<dbReference type="Proteomes" id="UP000789920">
    <property type="component" value="Unassembled WGS sequence"/>
</dbReference>
<feature type="non-terminal residue" evidence="1">
    <location>
        <position position="1"/>
    </location>
</feature>
<evidence type="ECO:0000313" key="1">
    <source>
        <dbReference type="EMBL" id="CAG8835581.1"/>
    </source>
</evidence>
<dbReference type="EMBL" id="CAJVQC010112257">
    <property type="protein sequence ID" value="CAG8835581.1"/>
    <property type="molecule type" value="Genomic_DNA"/>
</dbReference>
<organism evidence="1 2">
    <name type="scientific">Racocetra persica</name>
    <dbReference type="NCBI Taxonomy" id="160502"/>
    <lineage>
        <taxon>Eukaryota</taxon>
        <taxon>Fungi</taxon>
        <taxon>Fungi incertae sedis</taxon>
        <taxon>Mucoromycota</taxon>
        <taxon>Glomeromycotina</taxon>
        <taxon>Glomeromycetes</taxon>
        <taxon>Diversisporales</taxon>
        <taxon>Gigasporaceae</taxon>
        <taxon>Racocetra</taxon>
    </lineage>
</organism>
<sequence>LSLSNIIQNLHQILNSIIDMLLEDSYENAIAETLYNSIDRNFIIMTKFFADILGILRRMNLLFQKNHITIREVKTQLDVTIYTIKSQFLGIDNIEPSWRMN</sequence>
<proteinExistence type="predicted"/>
<name>A0ACA9SG45_9GLOM</name>
<protein>
    <submittedName>
        <fullName evidence="1">24695_t:CDS:1</fullName>
    </submittedName>
</protein>
<evidence type="ECO:0000313" key="2">
    <source>
        <dbReference type="Proteomes" id="UP000789920"/>
    </source>
</evidence>
<keyword evidence="2" id="KW-1185">Reference proteome</keyword>
<comment type="caution">
    <text evidence="1">The sequence shown here is derived from an EMBL/GenBank/DDBJ whole genome shotgun (WGS) entry which is preliminary data.</text>
</comment>
<reference evidence="1" key="1">
    <citation type="submission" date="2021-06" db="EMBL/GenBank/DDBJ databases">
        <authorList>
            <person name="Kallberg Y."/>
            <person name="Tangrot J."/>
            <person name="Rosling A."/>
        </authorList>
    </citation>
    <scope>NUCLEOTIDE SEQUENCE</scope>
    <source>
        <strain evidence="1">MA461A</strain>
    </source>
</reference>
<accession>A0ACA9SG45</accession>
<gene>
    <name evidence="1" type="ORF">RPERSI_LOCUS29600</name>
</gene>